<dbReference type="SUPFAM" id="SSF52821">
    <property type="entry name" value="Rhodanese/Cell cycle control phosphatase"/>
    <property type="match status" value="1"/>
</dbReference>
<dbReference type="InterPro" id="IPR001763">
    <property type="entry name" value="Rhodanese-like_dom"/>
</dbReference>
<proteinExistence type="predicted"/>
<organism evidence="2 3">
    <name type="scientific">Pseudophaeobacter arcticus</name>
    <dbReference type="NCBI Taxonomy" id="385492"/>
    <lineage>
        <taxon>Bacteria</taxon>
        <taxon>Pseudomonadati</taxon>
        <taxon>Pseudomonadota</taxon>
        <taxon>Alphaproteobacteria</taxon>
        <taxon>Rhodobacterales</taxon>
        <taxon>Paracoccaceae</taxon>
        <taxon>Pseudophaeobacter</taxon>
    </lineage>
</organism>
<feature type="domain" description="Rhodanese" evidence="1">
    <location>
        <begin position="33"/>
        <end position="130"/>
    </location>
</feature>
<dbReference type="Gene3D" id="3.40.250.10">
    <property type="entry name" value="Rhodanese-like domain"/>
    <property type="match status" value="1"/>
</dbReference>
<dbReference type="SMART" id="SM00450">
    <property type="entry name" value="RHOD"/>
    <property type="match status" value="1"/>
</dbReference>
<dbReference type="RefSeq" id="WP_295450699.1">
    <property type="nucleotide sequence ID" value="NZ_BAABWU010000014.1"/>
</dbReference>
<comment type="caution">
    <text evidence="2">The sequence shown here is derived from an EMBL/GenBank/DDBJ whole genome shotgun (WGS) entry which is preliminary data.</text>
</comment>
<dbReference type="PANTHER" id="PTHR44086">
    <property type="entry name" value="THIOSULFATE SULFURTRANSFERASE RDL2, MITOCHONDRIAL-RELATED"/>
    <property type="match status" value="1"/>
</dbReference>
<dbReference type="PROSITE" id="PS50206">
    <property type="entry name" value="RHODANESE_3"/>
    <property type="match status" value="1"/>
</dbReference>
<dbReference type="Pfam" id="PF00581">
    <property type="entry name" value="Rhodanese"/>
    <property type="match status" value="1"/>
</dbReference>
<evidence type="ECO:0000313" key="2">
    <source>
        <dbReference type="EMBL" id="GAA6197722.1"/>
    </source>
</evidence>
<protein>
    <submittedName>
        <fullName evidence="2">Rhodanese-like domain-containing protein</fullName>
    </submittedName>
</protein>
<dbReference type="Proteomes" id="UP001441944">
    <property type="component" value="Unassembled WGS sequence"/>
</dbReference>
<sequence>MNVISPKRLSQILSEAEAVITQISVTDARNLLDDPDTLFVDLRDVREIERLGGIQGAHCCARGLLEFAMDPESPYFREVFTQYKNYIFYCDNGLRSTLAAQLAMQFGLQNVLCLSGGLEAWLEAGRRLEPLRWTATAD</sequence>
<gene>
    <name evidence="2" type="ORF">NBRC116598_31670</name>
</gene>
<accession>A0ABQ0APA5</accession>
<dbReference type="InterPro" id="IPR036873">
    <property type="entry name" value="Rhodanese-like_dom_sf"/>
</dbReference>
<reference evidence="2 3" key="1">
    <citation type="submission" date="2024-04" db="EMBL/GenBank/DDBJ databases">
        <title>Draft genome sequence of Pseudophaeobacter arcticus NBRC 116598.</title>
        <authorList>
            <person name="Miyakawa T."/>
            <person name="Kusuya Y."/>
            <person name="Miura T."/>
        </authorList>
    </citation>
    <scope>NUCLEOTIDE SEQUENCE [LARGE SCALE GENOMIC DNA]</scope>
    <source>
        <strain evidence="2 3">SU-CL00105</strain>
    </source>
</reference>
<dbReference type="PANTHER" id="PTHR44086:SF13">
    <property type="entry name" value="THIOSULFATE SULFURTRANSFERASE PSPE"/>
    <property type="match status" value="1"/>
</dbReference>
<dbReference type="EMBL" id="BAABWU010000014">
    <property type="protein sequence ID" value="GAA6197722.1"/>
    <property type="molecule type" value="Genomic_DNA"/>
</dbReference>
<keyword evidence="3" id="KW-1185">Reference proteome</keyword>
<evidence type="ECO:0000313" key="3">
    <source>
        <dbReference type="Proteomes" id="UP001441944"/>
    </source>
</evidence>
<name>A0ABQ0APA5_9RHOB</name>
<evidence type="ECO:0000259" key="1">
    <source>
        <dbReference type="PROSITE" id="PS50206"/>
    </source>
</evidence>